<gene>
    <name evidence="3" type="ORF">QBC34DRAFT_470650</name>
</gene>
<keyword evidence="4" id="KW-1185">Reference proteome</keyword>
<comment type="caution">
    <text evidence="3">The sequence shown here is derived from an EMBL/GenBank/DDBJ whole genome shotgun (WGS) entry which is preliminary data.</text>
</comment>
<feature type="compositionally biased region" description="Polar residues" evidence="1">
    <location>
        <begin position="97"/>
        <end position="109"/>
    </location>
</feature>
<feature type="signal peptide" evidence="2">
    <location>
        <begin position="1"/>
        <end position="21"/>
    </location>
</feature>
<protein>
    <submittedName>
        <fullName evidence="3">Uncharacterized protein</fullName>
    </submittedName>
</protein>
<dbReference type="AlphaFoldDB" id="A0AAV9GD62"/>
<keyword evidence="2" id="KW-0732">Signal</keyword>
<evidence type="ECO:0000313" key="3">
    <source>
        <dbReference type="EMBL" id="KAK4446043.1"/>
    </source>
</evidence>
<dbReference type="SUPFAM" id="SSF49870">
    <property type="entry name" value="Osmotin, thaumatin-like protein"/>
    <property type="match status" value="1"/>
</dbReference>
<feature type="chain" id="PRO_5043597410" evidence="2">
    <location>
        <begin position="22"/>
        <end position="235"/>
    </location>
</feature>
<evidence type="ECO:0000256" key="1">
    <source>
        <dbReference type="SAM" id="MobiDB-lite"/>
    </source>
</evidence>
<name>A0AAV9GD62_9PEZI</name>
<reference evidence="3" key="2">
    <citation type="submission" date="2023-05" db="EMBL/GenBank/DDBJ databases">
        <authorList>
            <consortium name="Lawrence Berkeley National Laboratory"/>
            <person name="Steindorff A."/>
            <person name="Hensen N."/>
            <person name="Bonometti L."/>
            <person name="Westerberg I."/>
            <person name="Brannstrom I.O."/>
            <person name="Guillou S."/>
            <person name="Cros-Aarteil S."/>
            <person name="Calhoun S."/>
            <person name="Haridas S."/>
            <person name="Kuo A."/>
            <person name="Mondo S."/>
            <person name="Pangilinan J."/>
            <person name="Riley R."/>
            <person name="Labutti K."/>
            <person name="Andreopoulos B."/>
            <person name="Lipzen A."/>
            <person name="Chen C."/>
            <person name="Yanf M."/>
            <person name="Daum C."/>
            <person name="Ng V."/>
            <person name="Clum A."/>
            <person name="Ohm R."/>
            <person name="Martin F."/>
            <person name="Silar P."/>
            <person name="Natvig D."/>
            <person name="Lalanne C."/>
            <person name="Gautier V."/>
            <person name="Ament-Velasquez S.L."/>
            <person name="Kruys A."/>
            <person name="Hutchinson M.I."/>
            <person name="Powell A.J."/>
            <person name="Barry K."/>
            <person name="Miller A.N."/>
            <person name="Grigoriev I.V."/>
            <person name="Debuchy R."/>
            <person name="Gladieux P."/>
            <person name="Thoren M.H."/>
            <person name="Johannesson H."/>
        </authorList>
    </citation>
    <scope>NUCLEOTIDE SEQUENCE</scope>
    <source>
        <strain evidence="3">PSN243</strain>
    </source>
</reference>
<feature type="region of interest" description="Disordered" evidence="1">
    <location>
        <begin position="97"/>
        <end position="116"/>
    </location>
</feature>
<dbReference type="Gene3D" id="2.60.110.10">
    <property type="entry name" value="Thaumatin"/>
    <property type="match status" value="1"/>
</dbReference>
<evidence type="ECO:0000256" key="2">
    <source>
        <dbReference type="SAM" id="SignalP"/>
    </source>
</evidence>
<dbReference type="EMBL" id="MU865960">
    <property type="protein sequence ID" value="KAK4446043.1"/>
    <property type="molecule type" value="Genomic_DNA"/>
</dbReference>
<dbReference type="Proteomes" id="UP001321760">
    <property type="component" value="Unassembled WGS sequence"/>
</dbReference>
<sequence>MQFSLRIIAMAAIMAASHTSATPVQTSLPTIPRDAAPAAISLMTVKLTNSAGVDLYTEHVPILCGGGQGILKSGATGTYVLKPGYHGTVFVNSHDFNTGNKGSESQVETNFGPEEGKTENKVTIDVSCVVGFTYPIVCNCEGGAKVSGCSTNLWDAECPKDDHDKAINACRNPHRNGPKEAAPFFSRCAGQAYTFPQDSAAVSHDLCGTGEFHCYVGSNGKGDKAYLGFERGAVG</sequence>
<accession>A0AAV9GD62</accession>
<organism evidence="3 4">
    <name type="scientific">Podospora aff. communis PSN243</name>
    <dbReference type="NCBI Taxonomy" id="3040156"/>
    <lineage>
        <taxon>Eukaryota</taxon>
        <taxon>Fungi</taxon>
        <taxon>Dikarya</taxon>
        <taxon>Ascomycota</taxon>
        <taxon>Pezizomycotina</taxon>
        <taxon>Sordariomycetes</taxon>
        <taxon>Sordariomycetidae</taxon>
        <taxon>Sordariales</taxon>
        <taxon>Podosporaceae</taxon>
        <taxon>Podospora</taxon>
    </lineage>
</organism>
<proteinExistence type="predicted"/>
<dbReference type="InterPro" id="IPR037176">
    <property type="entry name" value="Osmotin/thaumatin-like_sf"/>
</dbReference>
<reference evidence="3" key="1">
    <citation type="journal article" date="2023" name="Mol. Phylogenet. Evol.">
        <title>Genome-scale phylogeny and comparative genomics of the fungal order Sordariales.</title>
        <authorList>
            <person name="Hensen N."/>
            <person name="Bonometti L."/>
            <person name="Westerberg I."/>
            <person name="Brannstrom I.O."/>
            <person name="Guillou S."/>
            <person name="Cros-Aarteil S."/>
            <person name="Calhoun S."/>
            <person name="Haridas S."/>
            <person name="Kuo A."/>
            <person name="Mondo S."/>
            <person name="Pangilinan J."/>
            <person name="Riley R."/>
            <person name="LaButti K."/>
            <person name="Andreopoulos B."/>
            <person name="Lipzen A."/>
            <person name="Chen C."/>
            <person name="Yan M."/>
            <person name="Daum C."/>
            <person name="Ng V."/>
            <person name="Clum A."/>
            <person name="Steindorff A."/>
            <person name="Ohm R.A."/>
            <person name="Martin F."/>
            <person name="Silar P."/>
            <person name="Natvig D.O."/>
            <person name="Lalanne C."/>
            <person name="Gautier V."/>
            <person name="Ament-Velasquez S.L."/>
            <person name="Kruys A."/>
            <person name="Hutchinson M.I."/>
            <person name="Powell A.J."/>
            <person name="Barry K."/>
            <person name="Miller A.N."/>
            <person name="Grigoriev I.V."/>
            <person name="Debuchy R."/>
            <person name="Gladieux P."/>
            <person name="Hiltunen Thoren M."/>
            <person name="Johannesson H."/>
        </authorList>
    </citation>
    <scope>NUCLEOTIDE SEQUENCE</scope>
    <source>
        <strain evidence="3">PSN243</strain>
    </source>
</reference>
<evidence type="ECO:0000313" key="4">
    <source>
        <dbReference type="Proteomes" id="UP001321760"/>
    </source>
</evidence>